<protein>
    <submittedName>
        <fullName evidence="1">Uncharacterized protein</fullName>
    </submittedName>
</protein>
<dbReference type="VEuPathDB" id="FungiDB:CHGG_04898"/>
<accession>Q2GZZ8</accession>
<organism evidence="1 2">
    <name type="scientific">Chaetomium globosum (strain ATCC 6205 / CBS 148.51 / DSM 1962 / NBRC 6347 / NRRL 1970)</name>
    <name type="common">Soil fungus</name>
    <dbReference type="NCBI Taxonomy" id="306901"/>
    <lineage>
        <taxon>Eukaryota</taxon>
        <taxon>Fungi</taxon>
        <taxon>Dikarya</taxon>
        <taxon>Ascomycota</taxon>
        <taxon>Pezizomycotina</taxon>
        <taxon>Sordariomycetes</taxon>
        <taxon>Sordariomycetidae</taxon>
        <taxon>Sordariales</taxon>
        <taxon>Chaetomiaceae</taxon>
        <taxon>Chaetomium</taxon>
    </lineage>
</organism>
<reference evidence="2" key="1">
    <citation type="journal article" date="2015" name="Genome Announc.">
        <title>Draft genome sequence of the cellulolytic fungus Chaetomium globosum.</title>
        <authorList>
            <person name="Cuomo C.A."/>
            <person name="Untereiner W.A."/>
            <person name="Ma L.-J."/>
            <person name="Grabherr M."/>
            <person name="Birren B.W."/>
        </authorList>
    </citation>
    <scope>NUCLEOTIDE SEQUENCE [LARGE SCALE GENOMIC DNA]</scope>
    <source>
        <strain evidence="2">ATCC 6205 / CBS 148.51 / DSM 1962 / NBRC 6347 / NRRL 1970</strain>
    </source>
</reference>
<gene>
    <name evidence="1" type="ORF">CHGG_04898</name>
</gene>
<keyword evidence="2" id="KW-1185">Reference proteome</keyword>
<dbReference type="HOGENOM" id="CLU_2867481_0_0_1"/>
<dbReference type="RefSeq" id="XP_001224112.1">
    <property type="nucleotide sequence ID" value="XM_001224111.1"/>
</dbReference>
<dbReference type="Proteomes" id="UP000001056">
    <property type="component" value="Unassembled WGS sequence"/>
</dbReference>
<proteinExistence type="predicted"/>
<dbReference type="GeneID" id="4392330"/>
<evidence type="ECO:0000313" key="1">
    <source>
        <dbReference type="EMBL" id="EAQ88279.1"/>
    </source>
</evidence>
<name>Q2GZZ8_CHAGB</name>
<dbReference type="AlphaFoldDB" id="Q2GZZ8"/>
<evidence type="ECO:0000313" key="2">
    <source>
        <dbReference type="Proteomes" id="UP000001056"/>
    </source>
</evidence>
<dbReference type="EMBL" id="CH408032">
    <property type="protein sequence ID" value="EAQ88279.1"/>
    <property type="molecule type" value="Genomic_DNA"/>
</dbReference>
<dbReference type="InParanoid" id="Q2GZZ8"/>
<sequence>MNWMKWDAARACGLPGTIPPSESPLVVSKGAAAGQALTKKMRYCNLSISGNGMQEQPHLHRAKN</sequence>